<feature type="transmembrane region" description="Helical" evidence="6">
    <location>
        <begin position="240"/>
        <end position="261"/>
    </location>
</feature>
<feature type="transmembrane region" description="Helical" evidence="6">
    <location>
        <begin position="9"/>
        <end position="28"/>
    </location>
</feature>
<dbReference type="RefSeq" id="WP_058265699.1">
    <property type="nucleotide sequence ID" value="NZ_FMYN01000004.1"/>
</dbReference>
<sequence length="284" mass="31652">MASKPLIRTFLYLTLTGLVIFLLLRFFLELPVSYRYIEALFKSPWTILATLTYAIAFYLRAVAWRRADAKRAPTAVYLSSLYLGLTINHLSPVKLGEMIRLVTARAVGSPWKQTSAIFVLQRSIDLIVLCTFILIGWLFHPIVLLVALLATALLLVLRRHVPHLPSLVLFGTLAWAVEALAVFLLLHGAGVDVSFPTTLIAMSAGVLSGVIQFTPGGLGTYELAMGTVLRQAGVAHAYDVALMTHFFKYAFAFLIPLYVLIRHPATLRLLVRQLKYTDWKGGRR</sequence>
<comment type="function">
    <text evidence="6">Catalyzes the transfer of a lysyl group from L-lysyl-tRNA(Lys) to membrane-bound phosphatidylglycerol (PG), which produces lysylphosphatidylglycerol (LPG), a major component of the bacterial membrane with a positive net charge. LPG synthesis contributes to bacterial virulence as it is involved in the resistance mechanism against cationic antimicrobial peptides (CAMP) produces by the host's immune system (defensins, cathelicidins) and by the competing microorganisms.</text>
</comment>
<dbReference type="Proteomes" id="UP000053797">
    <property type="component" value="Unassembled WGS sequence"/>
</dbReference>
<dbReference type="PANTHER" id="PTHR39087">
    <property type="entry name" value="UPF0104 MEMBRANE PROTEIN MJ1595"/>
    <property type="match status" value="1"/>
</dbReference>
<feature type="transmembrane region" description="Helical" evidence="6">
    <location>
        <begin position="126"/>
        <end position="155"/>
    </location>
</feature>
<comment type="similarity">
    <text evidence="6">Belongs to the LPG synthase family.</text>
</comment>
<evidence type="ECO:0000256" key="4">
    <source>
        <dbReference type="ARBA" id="ARBA00022989"/>
    </source>
</evidence>
<dbReference type="EMBL" id="LNQL01000004">
    <property type="protein sequence ID" value="KSU48468.1"/>
    <property type="molecule type" value="Genomic_DNA"/>
</dbReference>
<feature type="transmembrane region" description="Helical" evidence="6">
    <location>
        <begin position="167"/>
        <end position="186"/>
    </location>
</feature>
<feature type="transmembrane region" description="Helical" evidence="6">
    <location>
        <begin position="43"/>
        <end position="63"/>
    </location>
</feature>
<evidence type="ECO:0000313" key="7">
    <source>
        <dbReference type="EMBL" id="KSU48468.1"/>
    </source>
</evidence>
<feature type="transmembrane region" description="Helical" evidence="6">
    <location>
        <begin position="198"/>
        <end position="219"/>
    </location>
</feature>
<dbReference type="GO" id="GO:0050071">
    <property type="term" value="F:phosphatidylglycerol lysyltransferase activity"/>
    <property type="evidence" value="ECO:0007669"/>
    <property type="project" value="UniProtKB-EC"/>
</dbReference>
<evidence type="ECO:0000256" key="6">
    <source>
        <dbReference type="RuleBase" id="RU363042"/>
    </source>
</evidence>
<evidence type="ECO:0000256" key="3">
    <source>
        <dbReference type="ARBA" id="ARBA00022692"/>
    </source>
</evidence>
<evidence type="ECO:0000256" key="5">
    <source>
        <dbReference type="ARBA" id="ARBA00023136"/>
    </source>
</evidence>
<keyword evidence="5 6" id="KW-0472">Membrane</keyword>
<keyword evidence="2" id="KW-1003">Cell membrane</keyword>
<dbReference type="PANTHER" id="PTHR39087:SF2">
    <property type="entry name" value="UPF0104 MEMBRANE PROTEIN MJ1595"/>
    <property type="match status" value="1"/>
</dbReference>
<evidence type="ECO:0000313" key="8">
    <source>
        <dbReference type="Proteomes" id="UP000053797"/>
    </source>
</evidence>
<dbReference type="InterPro" id="IPR022791">
    <property type="entry name" value="L-PG_synthase/AglD"/>
</dbReference>
<dbReference type="GO" id="GO:0006629">
    <property type="term" value="P:lipid metabolic process"/>
    <property type="evidence" value="ECO:0007669"/>
    <property type="project" value="UniProtKB-KW"/>
</dbReference>
<proteinExistence type="inferred from homology"/>
<dbReference type="GO" id="GO:0046677">
    <property type="term" value="P:response to antibiotic"/>
    <property type="evidence" value="ECO:0007669"/>
    <property type="project" value="UniProtKB-KW"/>
</dbReference>
<keyword evidence="4 6" id="KW-1133">Transmembrane helix</keyword>
<dbReference type="Pfam" id="PF03706">
    <property type="entry name" value="LPG_synthase_TM"/>
    <property type="match status" value="2"/>
</dbReference>
<dbReference type="GeneID" id="90838149"/>
<organism evidence="7 8">
    <name type="scientific">Exiguobacterium indicum</name>
    <dbReference type="NCBI Taxonomy" id="296995"/>
    <lineage>
        <taxon>Bacteria</taxon>
        <taxon>Bacillati</taxon>
        <taxon>Bacillota</taxon>
        <taxon>Bacilli</taxon>
        <taxon>Bacillales</taxon>
        <taxon>Bacillales Family XII. Incertae Sedis</taxon>
        <taxon>Exiguobacterium</taxon>
    </lineage>
</organism>
<evidence type="ECO:0000256" key="1">
    <source>
        <dbReference type="ARBA" id="ARBA00004651"/>
    </source>
</evidence>
<comment type="caution">
    <text evidence="7">The sequence shown here is derived from an EMBL/GenBank/DDBJ whole genome shotgun (WGS) entry which is preliminary data.</text>
</comment>
<keyword evidence="6" id="KW-0046">Antibiotic resistance</keyword>
<keyword evidence="6" id="KW-0443">Lipid metabolism</keyword>
<comment type="subcellular location">
    <subcellularLocation>
        <location evidence="1 6">Cell membrane</location>
        <topology evidence="1 6">Multi-pass membrane protein</topology>
    </subcellularLocation>
</comment>
<accession>A0A0V8GDV5</accession>
<protein>
    <recommendedName>
        <fullName evidence="6">Phosphatidylglycerol lysyltransferase</fullName>
        <ecNumber evidence="6">2.3.2.3</ecNumber>
    </recommendedName>
    <alternativeName>
        <fullName evidence="6">Lysylphosphatidylglycerol synthase</fullName>
    </alternativeName>
</protein>
<name>A0A0V8GDV5_9BACL</name>
<dbReference type="GO" id="GO:0005886">
    <property type="term" value="C:plasma membrane"/>
    <property type="evidence" value="ECO:0007669"/>
    <property type="project" value="UniProtKB-SubCell"/>
</dbReference>
<dbReference type="AlphaFoldDB" id="A0A0V8GDV5"/>
<keyword evidence="3 6" id="KW-0812">Transmembrane</keyword>
<dbReference type="OrthoDB" id="2111097at2"/>
<dbReference type="EC" id="2.3.2.3" evidence="6"/>
<evidence type="ECO:0000256" key="2">
    <source>
        <dbReference type="ARBA" id="ARBA00022475"/>
    </source>
</evidence>
<keyword evidence="6" id="KW-0808">Transferase</keyword>
<reference evidence="7 8" key="1">
    <citation type="journal article" date="2015" name="Int. J. Syst. Evol. Microbiol.">
        <title>Exiguobacterium enclense sp. nov., isolated from sediment.</title>
        <authorList>
            <person name="Dastager S.G."/>
            <person name="Mawlankar R."/>
            <person name="Sonalkar V.V."/>
            <person name="Thorat M.N."/>
            <person name="Mual P."/>
            <person name="Verma A."/>
            <person name="Krishnamurthi S."/>
            <person name="Tang S.K."/>
            <person name="Li W.J."/>
        </authorList>
    </citation>
    <scope>NUCLEOTIDE SEQUENCE [LARGE SCALE GENOMIC DNA]</scope>
    <source>
        <strain evidence="7 8">NIO-1109</strain>
    </source>
</reference>
<gene>
    <name evidence="6" type="primary">mprF</name>
    <name evidence="7" type="ORF">AS033_12675</name>
</gene>
<comment type="catalytic activity">
    <reaction evidence="6">
        <text>L-lysyl-tRNA(Lys) + a 1,2-diacyl-sn-glycero-3-phospho-(1'-sn-glycerol) = a 1,2-diacyl-sn-glycero-3-phospho-1'-(3'-O-L-lysyl)-sn-glycerol + tRNA(Lys)</text>
        <dbReference type="Rhea" id="RHEA:10668"/>
        <dbReference type="Rhea" id="RHEA-COMP:9696"/>
        <dbReference type="Rhea" id="RHEA-COMP:9697"/>
        <dbReference type="ChEBI" id="CHEBI:64716"/>
        <dbReference type="ChEBI" id="CHEBI:75792"/>
        <dbReference type="ChEBI" id="CHEBI:78442"/>
        <dbReference type="ChEBI" id="CHEBI:78529"/>
        <dbReference type="EC" id="2.3.2.3"/>
    </reaction>
</comment>